<feature type="domain" description="HD-GYP" evidence="1">
    <location>
        <begin position="303"/>
        <end position="506"/>
    </location>
</feature>
<dbReference type="SUPFAM" id="SSF109604">
    <property type="entry name" value="HD-domain/PDEase-like"/>
    <property type="match status" value="1"/>
</dbReference>
<reference evidence="3" key="1">
    <citation type="submission" date="2016-10" db="EMBL/GenBank/DDBJ databases">
        <authorList>
            <person name="Varghese N."/>
            <person name="Submissions S."/>
        </authorList>
    </citation>
    <scope>NUCLEOTIDE SEQUENCE [LARGE SCALE GENOMIC DNA]</scope>
    <source>
        <strain evidence="3">CGMCC 1.6444</strain>
    </source>
</reference>
<dbReference type="PANTHER" id="PTHR43155:SF2">
    <property type="entry name" value="CYCLIC DI-GMP PHOSPHODIESTERASE PA4108"/>
    <property type="match status" value="1"/>
</dbReference>
<evidence type="ECO:0000259" key="1">
    <source>
        <dbReference type="PROSITE" id="PS51832"/>
    </source>
</evidence>
<dbReference type="PROSITE" id="PS51832">
    <property type="entry name" value="HD_GYP"/>
    <property type="match status" value="1"/>
</dbReference>
<dbReference type="STRING" id="419597.SAMN04487957_102264"/>
<dbReference type="RefSeq" id="WP_089677119.1">
    <property type="nucleotide sequence ID" value="NZ_FNIV01000002.1"/>
</dbReference>
<dbReference type="InterPro" id="IPR003607">
    <property type="entry name" value="HD/PDEase_dom"/>
</dbReference>
<dbReference type="Gene3D" id="1.10.3210.10">
    <property type="entry name" value="Hypothetical protein af1432"/>
    <property type="match status" value="1"/>
</dbReference>
<dbReference type="EMBL" id="FNIV01000002">
    <property type="protein sequence ID" value="SDN88076.1"/>
    <property type="molecule type" value="Genomic_DNA"/>
</dbReference>
<dbReference type="InterPro" id="IPR037522">
    <property type="entry name" value="HD_GYP_dom"/>
</dbReference>
<dbReference type="GO" id="GO:0035438">
    <property type="term" value="F:cyclic-di-GMP binding"/>
    <property type="evidence" value="ECO:0007669"/>
    <property type="project" value="InterPro"/>
</dbReference>
<name>A0A1H0F0K4_9GAMM</name>
<dbReference type="Pfam" id="PF13487">
    <property type="entry name" value="HD_5"/>
    <property type="match status" value="1"/>
</dbReference>
<proteinExistence type="predicted"/>
<protein>
    <submittedName>
        <fullName evidence="2">HD domain-containing protein</fullName>
    </submittedName>
</protein>
<dbReference type="SMART" id="SM00471">
    <property type="entry name" value="HDc"/>
    <property type="match status" value="1"/>
</dbReference>
<organism evidence="2 3">
    <name type="scientific">Halomonas shengliensis</name>
    <dbReference type="NCBI Taxonomy" id="419597"/>
    <lineage>
        <taxon>Bacteria</taxon>
        <taxon>Pseudomonadati</taxon>
        <taxon>Pseudomonadota</taxon>
        <taxon>Gammaproteobacteria</taxon>
        <taxon>Oceanospirillales</taxon>
        <taxon>Halomonadaceae</taxon>
        <taxon>Halomonas</taxon>
    </lineage>
</organism>
<dbReference type="Proteomes" id="UP000199075">
    <property type="component" value="Unassembled WGS sequence"/>
</dbReference>
<dbReference type="Pfam" id="PF07238">
    <property type="entry name" value="PilZ"/>
    <property type="match status" value="1"/>
</dbReference>
<keyword evidence="3" id="KW-1185">Reference proteome</keyword>
<dbReference type="Gene3D" id="2.40.10.220">
    <property type="entry name" value="predicted glycosyltransferase like domains"/>
    <property type="match status" value="1"/>
</dbReference>
<sequence length="560" mass="62133">MSQTDDGYTRVERPNEVEELLEALMEPGGASLQMLEAGGKPEPVLLVAQASGDSLTLDISAIRELAIPLRQQHPFRILGQVNGKMVRTPALAASACQEDDDRLLCISDYPFHLEVLQRRTSFRARLRLGMEVGGILRDDHGHSAQGDLRDLSLEGCQLELPLSAGGVLAEAGQPLEVELCFPDGTRFLARAEPRHRQVDTERQSLQVGFQFKGGSPDQERQLWHLVREIEREAARYDEGSEASRLPSLLFQATTSAPPGIGRRNTQEYATPMAKRLARIAGYLDAQMLELQQGGAVDSVQLSRHADRLLLLHDEDREALLFATRCLPHEPRLVRHCLAVAVQLLNLAGLDAIPRELCKAMVACAMIHDLGKALLPAELLETGTLDAEQYTRLQQHVPLLLARTTRCHWLSRSVLASVVENINERLDGSGYPRGLADTALHELARAAAVVDAIEAMRRDRPDRPAHPVGEAYRQLLSQPERFDQKWVKRYIRRFGVYPVGSLVMFASGDMGWVQGLDAQGRPNRIQRTEAAEPPGRRLGEVIQGDVTRRLGSITREIPIST</sequence>
<accession>A0A1H0F0K4</accession>
<dbReference type="CDD" id="cd00077">
    <property type="entry name" value="HDc"/>
    <property type="match status" value="1"/>
</dbReference>
<evidence type="ECO:0000313" key="3">
    <source>
        <dbReference type="Proteomes" id="UP000199075"/>
    </source>
</evidence>
<dbReference type="InterPro" id="IPR009875">
    <property type="entry name" value="PilZ_domain"/>
</dbReference>
<dbReference type="GO" id="GO:0008081">
    <property type="term" value="F:phosphoric diester hydrolase activity"/>
    <property type="evidence" value="ECO:0007669"/>
    <property type="project" value="UniProtKB-ARBA"/>
</dbReference>
<evidence type="ECO:0000313" key="2">
    <source>
        <dbReference type="EMBL" id="SDN88076.1"/>
    </source>
</evidence>
<gene>
    <name evidence="2" type="ORF">SAMN04487957_102264</name>
</gene>
<dbReference type="PANTHER" id="PTHR43155">
    <property type="entry name" value="CYCLIC DI-GMP PHOSPHODIESTERASE PA4108-RELATED"/>
    <property type="match status" value="1"/>
</dbReference>
<dbReference type="AlphaFoldDB" id="A0A1H0F0K4"/>
<dbReference type="OrthoDB" id="9764808at2"/>